<organism evidence="1 2">
    <name type="scientific">Niabella drilacis (strain DSM 25811 / CCM 8410 / CCUG 62505 / LMG 26954 / E90)</name>
    <dbReference type="NCBI Taxonomy" id="1285928"/>
    <lineage>
        <taxon>Bacteria</taxon>
        <taxon>Pseudomonadati</taxon>
        <taxon>Bacteroidota</taxon>
        <taxon>Chitinophagia</taxon>
        <taxon>Chitinophagales</taxon>
        <taxon>Chitinophagaceae</taxon>
        <taxon>Niabella</taxon>
    </lineage>
</organism>
<gene>
    <name evidence="1" type="ORF">SAMN04487894_10576</name>
</gene>
<accession>A0A1G6QYJ0</accession>
<proteinExistence type="predicted"/>
<protein>
    <submittedName>
        <fullName evidence="1">Uncharacterized protein</fullName>
    </submittedName>
</protein>
<sequence>MTSQASNFRRFQIMNIMATKSNRFFEPATDGKGNLKQTEKGTIGLKKTWFILEPKEKKMRSSRGVLANYSKMRERILKFVRSIQL</sequence>
<dbReference type="STRING" id="1285928.SAMN04487894_10576"/>
<name>A0A1G6QYJ0_NIADE</name>
<keyword evidence="2" id="KW-1185">Reference proteome</keyword>
<evidence type="ECO:0000313" key="2">
    <source>
        <dbReference type="Proteomes" id="UP000198757"/>
    </source>
</evidence>
<dbReference type="EMBL" id="FMZO01000005">
    <property type="protein sequence ID" value="SDC97470.1"/>
    <property type="molecule type" value="Genomic_DNA"/>
</dbReference>
<evidence type="ECO:0000313" key="1">
    <source>
        <dbReference type="EMBL" id="SDC97470.1"/>
    </source>
</evidence>
<dbReference type="Proteomes" id="UP000198757">
    <property type="component" value="Unassembled WGS sequence"/>
</dbReference>
<dbReference type="AlphaFoldDB" id="A0A1G6QYJ0"/>
<reference evidence="2" key="1">
    <citation type="submission" date="2016-10" db="EMBL/GenBank/DDBJ databases">
        <authorList>
            <person name="Varghese N."/>
            <person name="Submissions S."/>
        </authorList>
    </citation>
    <scope>NUCLEOTIDE SEQUENCE [LARGE SCALE GENOMIC DNA]</scope>
    <source>
        <strain evidence="2">DSM 25811 / CCM 8410 / LMG 26954 / E90</strain>
    </source>
</reference>